<feature type="transmembrane region" description="Helical" evidence="6">
    <location>
        <begin position="36"/>
        <end position="57"/>
    </location>
</feature>
<dbReference type="PANTHER" id="PTHR28525:SF1">
    <property type="entry name" value="REACTIVE OXYGEN SPECIES MODULATOR 1"/>
    <property type="match status" value="1"/>
</dbReference>
<dbReference type="GO" id="GO:0045039">
    <property type="term" value="P:protein insertion into mitochondrial inner membrane"/>
    <property type="evidence" value="ECO:0007669"/>
    <property type="project" value="TreeGrafter"/>
</dbReference>
<dbReference type="FunCoup" id="A0A286URP7">
    <property type="interactions" value="81"/>
</dbReference>
<name>A0A286URP7_9AGAM</name>
<evidence type="ECO:0000256" key="2">
    <source>
        <dbReference type="ARBA" id="ARBA00007839"/>
    </source>
</evidence>
<dbReference type="GO" id="GO:0030150">
    <property type="term" value="P:protein import into mitochondrial matrix"/>
    <property type="evidence" value="ECO:0007669"/>
    <property type="project" value="TreeGrafter"/>
</dbReference>
<dbReference type="InterPro" id="IPR018450">
    <property type="entry name" value="Romo1/Mgr2"/>
</dbReference>
<keyword evidence="4 6" id="KW-1133">Transmembrane helix</keyword>
<evidence type="ECO:0000313" key="7">
    <source>
        <dbReference type="EMBL" id="PAV22219.1"/>
    </source>
</evidence>
<reference evidence="7 8" key="1">
    <citation type="journal article" date="2017" name="Mol. Ecol.">
        <title>Comparative and population genomic landscape of Phellinus noxius: A hypervariable fungus causing root rot in trees.</title>
        <authorList>
            <person name="Chung C.L."/>
            <person name="Lee T.J."/>
            <person name="Akiba M."/>
            <person name="Lee H.H."/>
            <person name="Kuo T.H."/>
            <person name="Liu D."/>
            <person name="Ke H.M."/>
            <person name="Yokoi T."/>
            <person name="Roa M.B."/>
            <person name="Lu M.J."/>
            <person name="Chang Y.Y."/>
            <person name="Ann P.J."/>
            <person name="Tsai J.N."/>
            <person name="Chen C.Y."/>
            <person name="Tzean S.S."/>
            <person name="Ota Y."/>
            <person name="Hattori T."/>
            <person name="Sahashi N."/>
            <person name="Liou R.F."/>
            <person name="Kikuchi T."/>
            <person name="Tsai I.J."/>
        </authorList>
    </citation>
    <scope>NUCLEOTIDE SEQUENCE [LARGE SCALE GENOMIC DNA]</scope>
    <source>
        <strain evidence="7 8">FFPRI411160</strain>
    </source>
</reference>
<keyword evidence="5 6" id="KW-0472">Membrane</keyword>
<dbReference type="Proteomes" id="UP000217199">
    <property type="component" value="Unassembled WGS sequence"/>
</dbReference>
<evidence type="ECO:0000256" key="6">
    <source>
        <dbReference type="SAM" id="Phobius"/>
    </source>
</evidence>
<dbReference type="AlphaFoldDB" id="A0A286URP7"/>
<comment type="similarity">
    <text evidence="2">Belongs to the MGR2 family.</text>
</comment>
<dbReference type="EMBL" id="NBII01000002">
    <property type="protein sequence ID" value="PAV22219.1"/>
    <property type="molecule type" value="Genomic_DNA"/>
</dbReference>
<dbReference type="GO" id="GO:0005744">
    <property type="term" value="C:TIM23 mitochondrial import inner membrane translocase complex"/>
    <property type="evidence" value="ECO:0007669"/>
    <property type="project" value="TreeGrafter"/>
</dbReference>
<evidence type="ECO:0000256" key="3">
    <source>
        <dbReference type="ARBA" id="ARBA00022692"/>
    </source>
</evidence>
<dbReference type="SMART" id="SM01378">
    <property type="entry name" value="Romo1"/>
    <property type="match status" value="1"/>
</dbReference>
<organism evidence="7 8">
    <name type="scientific">Pyrrhoderma noxium</name>
    <dbReference type="NCBI Taxonomy" id="2282107"/>
    <lineage>
        <taxon>Eukaryota</taxon>
        <taxon>Fungi</taxon>
        <taxon>Dikarya</taxon>
        <taxon>Basidiomycota</taxon>
        <taxon>Agaricomycotina</taxon>
        <taxon>Agaricomycetes</taxon>
        <taxon>Hymenochaetales</taxon>
        <taxon>Hymenochaetaceae</taxon>
        <taxon>Pyrrhoderma</taxon>
    </lineage>
</organism>
<dbReference type="STRING" id="2282107.A0A286URP7"/>
<comment type="subcellular location">
    <subcellularLocation>
        <location evidence="1">Membrane</location>
    </subcellularLocation>
</comment>
<dbReference type="OrthoDB" id="5409308at2759"/>
<comment type="caution">
    <text evidence="7">The sequence shown here is derived from an EMBL/GenBank/DDBJ whole genome shotgun (WGS) entry which is preliminary data.</text>
</comment>
<dbReference type="PANTHER" id="PTHR28525">
    <property type="entry name" value="REACTIVE OXYGEN SPECIES MODULATOR 1"/>
    <property type="match status" value="1"/>
</dbReference>
<protein>
    <submittedName>
        <fullName evidence="7">Mitochondrial genome maintenance</fullName>
    </submittedName>
</protein>
<evidence type="ECO:0000256" key="4">
    <source>
        <dbReference type="ARBA" id="ARBA00022989"/>
    </source>
</evidence>
<evidence type="ECO:0000256" key="1">
    <source>
        <dbReference type="ARBA" id="ARBA00004370"/>
    </source>
</evidence>
<keyword evidence="8" id="KW-1185">Reference proteome</keyword>
<evidence type="ECO:0000313" key="8">
    <source>
        <dbReference type="Proteomes" id="UP000217199"/>
    </source>
</evidence>
<proteinExistence type="inferred from homology"/>
<dbReference type="Pfam" id="PF10247">
    <property type="entry name" value="Romo1"/>
    <property type="match status" value="1"/>
</dbReference>
<evidence type="ECO:0000256" key="5">
    <source>
        <dbReference type="ARBA" id="ARBA00023136"/>
    </source>
</evidence>
<keyword evidence="3 6" id="KW-0812">Transmembrane</keyword>
<dbReference type="InParanoid" id="A0A286URP7"/>
<gene>
    <name evidence="7" type="ORF">PNOK_0217600</name>
</gene>
<accession>A0A286URP7</accession>
<sequence length="101" mass="10741">MGAMMGGGVGLTIGFLFGSYSILRQGAGPRGILATLSQYMLGSAASFAFFLSIGSVIRNDSLLPPHLEAAHQSMLPIMQSRLAGASLIRARWEAEKQKRSN</sequence>